<evidence type="ECO:0000259" key="9">
    <source>
        <dbReference type="PROSITE" id="PS51546"/>
    </source>
</evidence>
<accession>A0ABV0R4T4</accession>
<comment type="similarity">
    <text evidence="6">Belongs to the PI3/PI4-kinase family.</text>
</comment>
<evidence type="ECO:0000259" key="8">
    <source>
        <dbReference type="PROSITE" id="PS51545"/>
    </source>
</evidence>
<dbReference type="InterPro" id="IPR001263">
    <property type="entry name" value="PI3K_accessory_dom"/>
</dbReference>
<dbReference type="InterPro" id="IPR029071">
    <property type="entry name" value="Ubiquitin-like_domsf"/>
</dbReference>
<dbReference type="SMART" id="SM00145">
    <property type="entry name" value="PI3Ka"/>
    <property type="match status" value="1"/>
</dbReference>
<evidence type="ECO:0000256" key="2">
    <source>
        <dbReference type="ARBA" id="ARBA00012010"/>
    </source>
</evidence>
<dbReference type="PROSITE" id="PS51546">
    <property type="entry name" value="PI3K_RBD"/>
    <property type="match status" value="1"/>
</dbReference>
<dbReference type="InterPro" id="IPR016024">
    <property type="entry name" value="ARM-type_fold"/>
</dbReference>
<dbReference type="PROSITE" id="PS51545">
    <property type="entry name" value="PIK_HELICAL"/>
    <property type="match status" value="1"/>
</dbReference>
<evidence type="ECO:0000256" key="1">
    <source>
        <dbReference type="ARBA" id="ARBA00004805"/>
    </source>
</evidence>
<proteinExistence type="inferred from homology"/>
<dbReference type="EC" id="2.7.1.153" evidence="2"/>
<reference evidence="10 11" key="1">
    <citation type="submission" date="2021-06" db="EMBL/GenBank/DDBJ databases">
        <authorList>
            <person name="Palmer J.M."/>
        </authorList>
    </citation>
    <scope>NUCLEOTIDE SEQUENCE [LARGE SCALE GENOMIC DNA]</scope>
    <source>
        <strain evidence="10 11">XC_2019</strain>
        <tissue evidence="10">Muscle</tissue>
    </source>
</reference>
<dbReference type="InterPro" id="IPR042236">
    <property type="entry name" value="PI3K_accessory_sf"/>
</dbReference>
<dbReference type="Pfam" id="PF02192">
    <property type="entry name" value="PI3K_p85B"/>
    <property type="match status" value="1"/>
</dbReference>
<dbReference type="PANTHER" id="PTHR10048:SF107">
    <property type="entry name" value="PHOSPHATIDYLINOSITOL 4,5-BISPHOSPHATE 3-KINASE CATALYTIC SUBUNIT ALPHA ISOFORM"/>
    <property type="match status" value="1"/>
</dbReference>
<dbReference type="Gene3D" id="3.10.20.90">
    <property type="entry name" value="Phosphatidylinositol 3-kinase Catalytic Subunit, Chain A, domain 1"/>
    <property type="match status" value="2"/>
</dbReference>
<keyword evidence="3" id="KW-0547">Nucleotide-binding</keyword>
<gene>
    <name evidence="10" type="ORF">XENOCAPTIV_022533</name>
</gene>
<comment type="catalytic activity">
    <reaction evidence="5">
        <text>a 1,2-diacyl-sn-glycero-3-phospho-(1D-myo-inositol-4,5-bisphosphate) + ATP = a 1,2-diacyl-sn-glycero-3-phospho-(1D-myo-inositol-3,4,5-trisphosphate) + ADP + H(+)</text>
        <dbReference type="Rhea" id="RHEA:21292"/>
        <dbReference type="ChEBI" id="CHEBI:15378"/>
        <dbReference type="ChEBI" id="CHEBI:30616"/>
        <dbReference type="ChEBI" id="CHEBI:57836"/>
        <dbReference type="ChEBI" id="CHEBI:58456"/>
        <dbReference type="ChEBI" id="CHEBI:456216"/>
        <dbReference type="EC" id="2.7.1.153"/>
    </reaction>
    <physiologicalReaction direction="left-to-right" evidence="5">
        <dbReference type="Rhea" id="RHEA:21293"/>
    </physiologicalReaction>
</comment>
<dbReference type="SUPFAM" id="SSF54236">
    <property type="entry name" value="Ubiquitin-like"/>
    <property type="match status" value="1"/>
</dbReference>
<dbReference type="PROSITE" id="PS51544">
    <property type="entry name" value="PI3K_ABD"/>
    <property type="match status" value="1"/>
</dbReference>
<dbReference type="EMBL" id="JAHRIN010034112">
    <property type="protein sequence ID" value="MEQ2203009.1"/>
    <property type="molecule type" value="Genomic_DNA"/>
</dbReference>
<keyword evidence="11" id="KW-1185">Reference proteome</keyword>
<dbReference type="InterPro" id="IPR003113">
    <property type="entry name" value="PI3K_ABD"/>
</dbReference>
<evidence type="ECO:0000256" key="5">
    <source>
        <dbReference type="ARBA" id="ARBA00023981"/>
    </source>
</evidence>
<dbReference type="PANTHER" id="PTHR10048">
    <property type="entry name" value="PHOSPHATIDYLINOSITOL KINASE"/>
    <property type="match status" value="1"/>
</dbReference>
<keyword evidence="4" id="KW-0067">ATP-binding</keyword>
<dbReference type="Proteomes" id="UP001434883">
    <property type="component" value="Unassembled WGS sequence"/>
</dbReference>
<organism evidence="10 11">
    <name type="scientific">Xenoophorus captivus</name>
    <dbReference type="NCBI Taxonomy" id="1517983"/>
    <lineage>
        <taxon>Eukaryota</taxon>
        <taxon>Metazoa</taxon>
        <taxon>Chordata</taxon>
        <taxon>Craniata</taxon>
        <taxon>Vertebrata</taxon>
        <taxon>Euteleostomi</taxon>
        <taxon>Actinopterygii</taxon>
        <taxon>Neopterygii</taxon>
        <taxon>Teleostei</taxon>
        <taxon>Neoteleostei</taxon>
        <taxon>Acanthomorphata</taxon>
        <taxon>Ovalentaria</taxon>
        <taxon>Atherinomorphae</taxon>
        <taxon>Cyprinodontiformes</taxon>
        <taxon>Goodeidae</taxon>
        <taxon>Xenoophorus</taxon>
    </lineage>
</organism>
<evidence type="ECO:0000256" key="4">
    <source>
        <dbReference type="ARBA" id="ARBA00022840"/>
    </source>
</evidence>
<evidence type="ECO:0000256" key="6">
    <source>
        <dbReference type="PROSITE-ProRule" id="PRU00877"/>
    </source>
</evidence>
<evidence type="ECO:0000313" key="10">
    <source>
        <dbReference type="EMBL" id="MEQ2203009.1"/>
    </source>
</evidence>
<name>A0ABV0R4T4_9TELE</name>
<feature type="domain" description="PI3K-ABD" evidence="7">
    <location>
        <begin position="4"/>
        <end position="93"/>
    </location>
</feature>
<comment type="pathway">
    <text evidence="1">Phospholipid metabolism; phosphatidylinositol phosphate biosynthesis.</text>
</comment>
<evidence type="ECO:0000259" key="7">
    <source>
        <dbReference type="PROSITE" id="PS51544"/>
    </source>
</evidence>
<dbReference type="SUPFAM" id="SSF48371">
    <property type="entry name" value="ARM repeat"/>
    <property type="match status" value="1"/>
</dbReference>
<evidence type="ECO:0000256" key="3">
    <source>
        <dbReference type="ARBA" id="ARBA00022741"/>
    </source>
</evidence>
<dbReference type="InterPro" id="IPR015433">
    <property type="entry name" value="PI3/4_kinase"/>
</dbReference>
<protein>
    <recommendedName>
        <fullName evidence="2">phosphatidylinositol-4,5-bisphosphate 3-kinase</fullName>
        <ecNumber evidence="2">2.7.1.153</ecNumber>
    </recommendedName>
</protein>
<feature type="domain" description="PIK helical" evidence="8">
    <location>
        <begin position="251"/>
        <end position="395"/>
    </location>
</feature>
<dbReference type="InterPro" id="IPR000341">
    <property type="entry name" value="PI3K_Ras-bd_dom"/>
</dbReference>
<evidence type="ECO:0000313" key="11">
    <source>
        <dbReference type="Proteomes" id="UP001434883"/>
    </source>
</evidence>
<dbReference type="Pfam" id="PF00613">
    <property type="entry name" value="PI3Ka"/>
    <property type="match status" value="1"/>
</dbReference>
<comment type="caution">
    <text evidence="10">The sequence shown here is derived from an EMBL/GenBank/DDBJ whole genome shotgun (WGS) entry which is preliminary data.</text>
</comment>
<dbReference type="SMART" id="SM00143">
    <property type="entry name" value="PI3K_p85B"/>
    <property type="match status" value="1"/>
</dbReference>
<feature type="domain" description="PI3K-RBD" evidence="9">
    <location>
        <begin position="175"/>
        <end position="277"/>
    </location>
</feature>
<sequence>MHLMPPSILVDCLLPNGMILTLECLREATLITVKHELFKEARKYPLYHLLQEESSYIFVSVTQEAEREEFYDETKRLCDLRLFQAFLKVIEPVGNREEKILNREIGFAIGMPICEFDLVKDSEVQDFRKNILNVCKEAVDLRDTNGPHTRALYVYPPNVESSAELPRHIYNKLDKGQIIVVIWVIVSPSNDKQKYTLKINHDCVPEQVIAEAIRKKTRSMLLTQEQLKMCVQEYQGKYILKVCGCDEYLLEKYPLSGIKRVKDMLPVICSSSFSSIVVAAPTNLFPRSFRHYCINMPDILPKILLAVKWNSRDEVAQMYCLLKDWPAIKPEQAMELLDCNFPDPMIREFAVKCLEKYLTDDRLSQYLIQLVQVSFMSRRRRFLCNVLTVACHHEE</sequence>
<dbReference type="Pfam" id="PF00794">
    <property type="entry name" value="PI3K_rbd"/>
    <property type="match status" value="1"/>
</dbReference>
<dbReference type="SMART" id="SM00144">
    <property type="entry name" value="PI3K_rbd"/>
    <property type="match status" value="1"/>
</dbReference>
<dbReference type="Gene3D" id="1.25.40.70">
    <property type="entry name" value="Phosphatidylinositol 3-kinase, accessory domain (PIK)"/>
    <property type="match status" value="1"/>
</dbReference>